<dbReference type="EMBL" id="JAMDNP010000002">
    <property type="protein sequence ID" value="MCY9759138.1"/>
    <property type="molecule type" value="Genomic_DNA"/>
</dbReference>
<dbReference type="RefSeq" id="WP_268594608.1">
    <property type="nucleotide sequence ID" value="NZ_JAMDLX010000105.1"/>
</dbReference>
<keyword evidence="1" id="KW-0812">Transmembrane</keyword>
<keyword evidence="1" id="KW-0472">Membrane</keyword>
<gene>
    <name evidence="2" type="ORF">M5X12_00985</name>
</gene>
<proteinExistence type="predicted"/>
<keyword evidence="1" id="KW-1133">Transmembrane helix</keyword>
<reference evidence="2 3" key="1">
    <citation type="submission" date="2022-05" db="EMBL/GenBank/DDBJ databases">
        <title>Genome Sequencing of Bee-Associated Microbes.</title>
        <authorList>
            <person name="Dunlap C."/>
        </authorList>
    </citation>
    <scope>NUCLEOTIDE SEQUENCE [LARGE SCALE GENOMIC DNA]</scope>
    <source>
        <strain evidence="2 3">NRRL B-04010</strain>
    </source>
</reference>
<sequence>MSIQELIDSYPVYFNLDKFILYWLVIGIILVAIFNIILYIIDKDFISLTTVGLSVVLMVFVVLVIGVGIQAFYNKPVDEARVKWKEEVFHKQYLSSLKEMKIDIVDYSIDKDGSISVLLDTTEKVKSIGGIRQISYYTSKDPVGRGYIKAKYVEQIDQIGIAAGFYEVQAFIPKLTK</sequence>
<keyword evidence="3" id="KW-1185">Reference proteome</keyword>
<dbReference type="Proteomes" id="UP001527181">
    <property type="component" value="Unassembled WGS sequence"/>
</dbReference>
<evidence type="ECO:0000256" key="1">
    <source>
        <dbReference type="SAM" id="Phobius"/>
    </source>
</evidence>
<comment type="caution">
    <text evidence="2">The sequence shown here is derived from an EMBL/GenBank/DDBJ whole genome shotgun (WGS) entry which is preliminary data.</text>
</comment>
<evidence type="ECO:0000313" key="3">
    <source>
        <dbReference type="Proteomes" id="UP001527181"/>
    </source>
</evidence>
<name>A0ABT4GR16_PAEAL</name>
<feature type="transmembrane region" description="Helical" evidence="1">
    <location>
        <begin position="53"/>
        <end position="73"/>
    </location>
</feature>
<protein>
    <submittedName>
        <fullName evidence="2">Uncharacterized protein</fullName>
    </submittedName>
</protein>
<feature type="transmembrane region" description="Helical" evidence="1">
    <location>
        <begin position="20"/>
        <end position="41"/>
    </location>
</feature>
<accession>A0ABT4GR16</accession>
<evidence type="ECO:0000313" key="2">
    <source>
        <dbReference type="EMBL" id="MCY9759138.1"/>
    </source>
</evidence>
<organism evidence="2 3">
    <name type="scientific">Paenibacillus alvei</name>
    <name type="common">Bacillus alvei</name>
    <dbReference type="NCBI Taxonomy" id="44250"/>
    <lineage>
        <taxon>Bacteria</taxon>
        <taxon>Bacillati</taxon>
        <taxon>Bacillota</taxon>
        <taxon>Bacilli</taxon>
        <taxon>Bacillales</taxon>
        <taxon>Paenibacillaceae</taxon>
        <taxon>Paenibacillus</taxon>
    </lineage>
</organism>